<comment type="subcellular location">
    <subcellularLocation>
        <location evidence="1">Cell membrane</location>
        <topology evidence="1">Multi-pass membrane protein</topology>
    </subcellularLocation>
</comment>
<feature type="transmembrane region" description="Helical" evidence="9">
    <location>
        <begin position="283"/>
        <end position="304"/>
    </location>
</feature>
<evidence type="ECO:0000256" key="3">
    <source>
        <dbReference type="ARBA" id="ARBA00022449"/>
    </source>
</evidence>
<dbReference type="EMBL" id="RLIH01000001">
    <property type="protein sequence ID" value="RVU55668.1"/>
    <property type="molecule type" value="Genomic_DNA"/>
</dbReference>
<reference evidence="11 12" key="1">
    <citation type="submission" date="2018-11" db="EMBL/GenBank/DDBJ databases">
        <title>Genome sequencing and assembly of Anaerosphaera sp. nov., GS7-6-2.</title>
        <authorList>
            <person name="Rettenmaier R."/>
            <person name="Liebl W."/>
            <person name="Zverlov V."/>
        </authorList>
    </citation>
    <scope>NUCLEOTIDE SEQUENCE [LARGE SCALE GENOMIC DNA]</scope>
    <source>
        <strain evidence="11 12">GS7-6-2</strain>
    </source>
</reference>
<evidence type="ECO:0000256" key="8">
    <source>
        <dbReference type="ARBA" id="ARBA00038435"/>
    </source>
</evidence>
<organism evidence="11 12">
    <name type="scientific">Anaerosphaera multitolerans</name>
    <dbReference type="NCBI Taxonomy" id="2487351"/>
    <lineage>
        <taxon>Bacteria</taxon>
        <taxon>Bacillati</taxon>
        <taxon>Bacillota</taxon>
        <taxon>Tissierellia</taxon>
        <taxon>Tissierellales</taxon>
        <taxon>Peptoniphilaceae</taxon>
        <taxon>Anaerosphaera</taxon>
    </lineage>
</organism>
<evidence type="ECO:0000256" key="6">
    <source>
        <dbReference type="ARBA" id="ARBA00022989"/>
    </source>
</evidence>
<evidence type="ECO:0000256" key="2">
    <source>
        <dbReference type="ARBA" id="ARBA00022448"/>
    </source>
</evidence>
<comment type="caution">
    <text evidence="11">The sequence shown here is derived from an EMBL/GenBank/DDBJ whole genome shotgun (WGS) entry which is preliminary data.</text>
</comment>
<keyword evidence="2" id="KW-0813">Transport</keyword>
<accession>A0A437SA37</accession>
<feature type="transmembrane region" description="Helical" evidence="9">
    <location>
        <begin position="96"/>
        <end position="120"/>
    </location>
</feature>
<evidence type="ECO:0000256" key="7">
    <source>
        <dbReference type="ARBA" id="ARBA00023136"/>
    </source>
</evidence>
<keyword evidence="7 9" id="KW-0472">Membrane</keyword>
<feature type="transmembrane region" description="Helical" evidence="9">
    <location>
        <begin position="401"/>
        <end position="423"/>
    </location>
</feature>
<feature type="transmembrane region" description="Helical" evidence="9">
    <location>
        <begin position="12"/>
        <end position="40"/>
    </location>
</feature>
<evidence type="ECO:0000256" key="9">
    <source>
        <dbReference type="SAM" id="Phobius"/>
    </source>
</evidence>
<dbReference type="Proteomes" id="UP000288812">
    <property type="component" value="Unassembled WGS sequence"/>
</dbReference>
<dbReference type="PANTHER" id="PTHR33451">
    <property type="entry name" value="MALATE-2H(+)/NA(+)-LACTATE ANTIPORTER"/>
    <property type="match status" value="1"/>
</dbReference>
<dbReference type="AlphaFoldDB" id="A0A437SA37"/>
<dbReference type="Pfam" id="PF03553">
    <property type="entry name" value="Na_H_antiporter"/>
    <property type="match status" value="1"/>
</dbReference>
<dbReference type="PANTHER" id="PTHR33451:SF3">
    <property type="entry name" value="MALATE-2H(+)_NA(+)-LACTATE ANTIPORTER"/>
    <property type="match status" value="1"/>
</dbReference>
<keyword evidence="12" id="KW-1185">Reference proteome</keyword>
<name>A0A437SA37_9FIRM</name>
<evidence type="ECO:0000256" key="4">
    <source>
        <dbReference type="ARBA" id="ARBA00022475"/>
    </source>
</evidence>
<gene>
    <name evidence="11" type="ORF">EF514_00185</name>
</gene>
<evidence type="ECO:0000256" key="5">
    <source>
        <dbReference type="ARBA" id="ARBA00022692"/>
    </source>
</evidence>
<feature type="transmembrane region" description="Helical" evidence="9">
    <location>
        <begin position="180"/>
        <end position="200"/>
    </location>
</feature>
<evidence type="ECO:0000313" key="12">
    <source>
        <dbReference type="Proteomes" id="UP000288812"/>
    </source>
</evidence>
<dbReference type="RefSeq" id="WP_127722608.1">
    <property type="nucleotide sequence ID" value="NZ_RLIH01000001.1"/>
</dbReference>
<dbReference type="InterPro" id="IPR018461">
    <property type="entry name" value="Na/H_Antiport_NhaC-like_C"/>
</dbReference>
<feature type="transmembrane region" description="Helical" evidence="9">
    <location>
        <begin position="220"/>
        <end position="238"/>
    </location>
</feature>
<evidence type="ECO:0000313" key="11">
    <source>
        <dbReference type="EMBL" id="RVU55668.1"/>
    </source>
</evidence>
<comment type="similarity">
    <text evidence="8">Belongs to the NhaC Na(+)/H(+) (TC 2.A.35) antiporter family.</text>
</comment>
<feature type="transmembrane region" description="Helical" evidence="9">
    <location>
        <begin position="52"/>
        <end position="76"/>
    </location>
</feature>
<keyword evidence="6 9" id="KW-1133">Transmembrane helix</keyword>
<feature type="transmembrane region" description="Helical" evidence="9">
    <location>
        <begin position="337"/>
        <end position="358"/>
    </location>
</feature>
<dbReference type="GO" id="GO:0015297">
    <property type="term" value="F:antiporter activity"/>
    <property type="evidence" value="ECO:0007669"/>
    <property type="project" value="UniProtKB-KW"/>
</dbReference>
<protein>
    <recommendedName>
        <fullName evidence="10">Na+/H+ antiporter NhaC-like C-terminal domain-containing protein</fullName>
    </recommendedName>
</protein>
<keyword evidence="4" id="KW-1003">Cell membrane</keyword>
<dbReference type="GO" id="GO:0005886">
    <property type="term" value="C:plasma membrane"/>
    <property type="evidence" value="ECO:0007669"/>
    <property type="project" value="UniProtKB-SubCell"/>
</dbReference>
<keyword evidence="3" id="KW-0050">Antiport</keyword>
<feature type="domain" description="Na+/H+ antiporter NhaC-like C-terminal" evidence="10">
    <location>
        <begin position="148"/>
        <end position="424"/>
    </location>
</feature>
<sequence>MEIVVLTLFTLSLLICIFFNISILYALIIGYIIFFSYALLKKHNLLEILKMSFLGILTIKNILIVFVLIGMLTAVWRASGTIAFIVFHSSKLISPSAFLLAIFLLNCLISLLMGTSFGTAGTMGIISMIMANTLNINPLYSGGAILSGCFFGDRCSPMSTSALLISELTRTDIYTNIKNMLKTSIIPFIAVCLLYIALGLKYKVSTVDASISNLLSSNFNLHWVTVIPALLIIILSLLKISVKYTMALSIIISSIICLKLQNLELSQLLNFLLTGYKTSNLEVNNIISGGGIASMVNVFFIVLISSSYAGIFKGTGLLDNIKEKIFKISRKLNPLKTTFLVSIVTSIVACNQTLAIILTDQLCSDIYEDKEIFALNLENTVVTIAPLVPWSIASAAPLSAIGAPTGSIVFAFFLYLLPLWTLLYDFKFKKNKKPA</sequence>
<dbReference type="InterPro" id="IPR052180">
    <property type="entry name" value="NhaC_Na-H+_Antiporter"/>
</dbReference>
<dbReference type="OrthoDB" id="9762978at2"/>
<evidence type="ECO:0000256" key="1">
    <source>
        <dbReference type="ARBA" id="ARBA00004651"/>
    </source>
</evidence>
<proteinExistence type="inferred from homology"/>
<evidence type="ECO:0000259" key="10">
    <source>
        <dbReference type="Pfam" id="PF03553"/>
    </source>
</evidence>
<keyword evidence="5 9" id="KW-0812">Transmembrane</keyword>